<accession>A0AAC9PSJ2</accession>
<gene>
    <name evidence="1" type="ORF">UA74_15680</name>
</gene>
<dbReference type="AlphaFoldDB" id="A0AAC9PSJ2"/>
<reference evidence="2" key="1">
    <citation type="submission" date="2016-06" db="EMBL/GenBank/DDBJ databases">
        <title>Complete genome sequence of Actinoalloteichus fjordicus DSM 46855 (=ADI127-17), type strain of the new species Actinoalloteichus fjordicus.</title>
        <authorList>
            <person name="Ruckert C."/>
            <person name="Nouioui I."/>
            <person name="Willmese J."/>
            <person name="van Wezel G."/>
            <person name="Klenk H.-P."/>
            <person name="Kalinowski J."/>
            <person name="Zotchev S.B."/>
        </authorList>
    </citation>
    <scope>NUCLEOTIDE SEQUENCE [LARGE SCALE GENOMIC DNA]</scope>
    <source>
        <strain evidence="2">ADI127-7</strain>
    </source>
</reference>
<name>A0AAC9PSJ2_9PSEU</name>
<sequence>MTSDIGDVISQLQTLKESLPTTSAEEYSAGLDAVHAQAQAALSTSRDEATVLARIQHTRDEGVAEIHTTLTTIDQLIGNVITSL</sequence>
<protein>
    <submittedName>
        <fullName evidence="1">Uncharacterized protein</fullName>
    </submittedName>
</protein>
<proteinExistence type="predicted"/>
<dbReference type="KEGG" id="acad:UA74_15680"/>
<evidence type="ECO:0000313" key="1">
    <source>
        <dbReference type="EMBL" id="APU15188.1"/>
    </source>
</evidence>
<dbReference type="EMBL" id="CP016076">
    <property type="protein sequence ID" value="APU15188.1"/>
    <property type="molecule type" value="Genomic_DNA"/>
</dbReference>
<keyword evidence="2" id="KW-1185">Reference proteome</keyword>
<evidence type="ECO:0000313" key="2">
    <source>
        <dbReference type="Proteomes" id="UP000185511"/>
    </source>
</evidence>
<dbReference type="Proteomes" id="UP000185511">
    <property type="component" value="Chromosome"/>
</dbReference>
<organism evidence="1 2">
    <name type="scientific">Actinoalloteichus fjordicus</name>
    <dbReference type="NCBI Taxonomy" id="1612552"/>
    <lineage>
        <taxon>Bacteria</taxon>
        <taxon>Bacillati</taxon>
        <taxon>Actinomycetota</taxon>
        <taxon>Actinomycetes</taxon>
        <taxon>Pseudonocardiales</taxon>
        <taxon>Pseudonocardiaceae</taxon>
        <taxon>Actinoalloteichus</taxon>
    </lineage>
</organism>
<dbReference type="RefSeq" id="WP_075740965.1">
    <property type="nucleotide sequence ID" value="NZ_CP016076.1"/>
</dbReference>